<evidence type="ECO:0008006" key="3">
    <source>
        <dbReference type="Google" id="ProtNLM"/>
    </source>
</evidence>
<dbReference type="AlphaFoldDB" id="A0A2U1P0G7"/>
<dbReference type="InterPro" id="IPR036691">
    <property type="entry name" value="Endo/exonu/phosph_ase_sf"/>
</dbReference>
<proteinExistence type="predicted"/>
<accession>A0A2U1P0G7</accession>
<gene>
    <name evidence="1" type="ORF">CTI12_AA207800</name>
</gene>
<name>A0A2U1P0G7_ARTAN</name>
<dbReference type="Proteomes" id="UP000245207">
    <property type="component" value="Unassembled WGS sequence"/>
</dbReference>
<dbReference type="OrthoDB" id="1431999at2759"/>
<protein>
    <recommendedName>
        <fullName evidence="3">RNA-directed DNA polymerase, eukaryota</fullName>
    </recommendedName>
</protein>
<dbReference type="Gene3D" id="3.60.10.10">
    <property type="entry name" value="Endonuclease/exonuclease/phosphatase"/>
    <property type="match status" value="1"/>
</dbReference>
<comment type="caution">
    <text evidence="1">The sequence shown here is derived from an EMBL/GenBank/DDBJ whole genome shotgun (WGS) entry which is preliminary data.</text>
</comment>
<dbReference type="SUPFAM" id="SSF56219">
    <property type="entry name" value="DNase I-like"/>
    <property type="match status" value="1"/>
</dbReference>
<reference evidence="1 2" key="1">
    <citation type="journal article" date="2018" name="Mol. Plant">
        <title>The genome of Artemisia annua provides insight into the evolution of Asteraceae family and artemisinin biosynthesis.</title>
        <authorList>
            <person name="Shen Q."/>
            <person name="Zhang L."/>
            <person name="Liao Z."/>
            <person name="Wang S."/>
            <person name="Yan T."/>
            <person name="Shi P."/>
            <person name="Liu M."/>
            <person name="Fu X."/>
            <person name="Pan Q."/>
            <person name="Wang Y."/>
            <person name="Lv Z."/>
            <person name="Lu X."/>
            <person name="Zhang F."/>
            <person name="Jiang W."/>
            <person name="Ma Y."/>
            <person name="Chen M."/>
            <person name="Hao X."/>
            <person name="Li L."/>
            <person name="Tang Y."/>
            <person name="Lv G."/>
            <person name="Zhou Y."/>
            <person name="Sun X."/>
            <person name="Brodelius P.E."/>
            <person name="Rose J.K.C."/>
            <person name="Tang K."/>
        </authorList>
    </citation>
    <scope>NUCLEOTIDE SEQUENCE [LARGE SCALE GENOMIC DNA]</scope>
    <source>
        <strain evidence="2">cv. Huhao1</strain>
        <tissue evidence="1">Leaf</tissue>
    </source>
</reference>
<keyword evidence="2" id="KW-1185">Reference proteome</keyword>
<evidence type="ECO:0000313" key="1">
    <source>
        <dbReference type="EMBL" id="PWA79254.1"/>
    </source>
</evidence>
<sequence length="211" mass="24393">MARGRSGGIISMWDPNSFMKDTIWCDDSFIIVKGKWKNFTGDCFMINIYGPQDPSAKANLWNKLADFMQYHNGKFILFGDMNVFRRENERFGSIFSHSEANQFKSFSDNSGLIDLPIGALERLWSDHTPILFNVSKVDFGPSHFKLYNSWLYSDGFDEVVKSTWSSLGNSNNGNMIRSHVKLRSLKTAIKQWYITVKISNRTRKQEVMMEI</sequence>
<organism evidence="1 2">
    <name type="scientific">Artemisia annua</name>
    <name type="common">Sweet wormwood</name>
    <dbReference type="NCBI Taxonomy" id="35608"/>
    <lineage>
        <taxon>Eukaryota</taxon>
        <taxon>Viridiplantae</taxon>
        <taxon>Streptophyta</taxon>
        <taxon>Embryophyta</taxon>
        <taxon>Tracheophyta</taxon>
        <taxon>Spermatophyta</taxon>
        <taxon>Magnoliopsida</taxon>
        <taxon>eudicotyledons</taxon>
        <taxon>Gunneridae</taxon>
        <taxon>Pentapetalae</taxon>
        <taxon>asterids</taxon>
        <taxon>campanulids</taxon>
        <taxon>Asterales</taxon>
        <taxon>Asteraceae</taxon>
        <taxon>Asteroideae</taxon>
        <taxon>Anthemideae</taxon>
        <taxon>Artemisiinae</taxon>
        <taxon>Artemisia</taxon>
    </lineage>
</organism>
<evidence type="ECO:0000313" key="2">
    <source>
        <dbReference type="Proteomes" id="UP000245207"/>
    </source>
</evidence>
<dbReference type="EMBL" id="PKPP01001882">
    <property type="protein sequence ID" value="PWA79254.1"/>
    <property type="molecule type" value="Genomic_DNA"/>
</dbReference>